<dbReference type="eggNOG" id="COG1236">
    <property type="taxonomic scope" value="Bacteria"/>
</dbReference>
<dbReference type="PATRIC" id="fig|1121405.3.peg.1010"/>
<sequence>MYITFYGAAREVTGSMHLITSETDRILLDCGMFQGRRKESDRKNRTLPFAPEILTNVVLSHAHIDHSGRIPMLTREKFAGRIICTRATADACQYLLPDSAYIQESDANYLNYKTVRASLSRLRSGNGTRKLSSREMNDIKSLLKKDRHGLNVEAINELIEKYRLEGVEPLYTVEEAEQSLDAFDGYPYGHPVTIGINTSCTFYEAGHILGSAISIIKARENGSQYTIGYTGDIGRFDKPIIKDPTLKFREEDRNLDLLVMESTYGNRLHEPVEDLKPHLKRILQETWARKGSVVIPSFAFGRTQELIYVLHELYDNHEIERVPVYIDSPLGVKLTRVFGEHPEVYDQETQETFLKKGKNPFSFGQIRFVQSVEDSMALMQETRPHIVIASSGMCEGGRILHHLRYKIHNPDNTILFVGYMAQHTLGRRILEQGEAFEDSGRTGDPPVVRFLNKEYPLRAHVVRLGGFSGHGDQNEMMRFLKKSNLIVKRIAVVHGEAEQSAAFADRLSAEGFQVTLPYQGQSIWIR</sequence>
<gene>
    <name evidence="4" type="ORF">dsmv_1573</name>
</gene>
<dbReference type="SMART" id="SM01027">
    <property type="entry name" value="Beta-Casp"/>
    <property type="match status" value="1"/>
</dbReference>
<feature type="domain" description="Beta-Casp" evidence="3">
    <location>
        <begin position="303"/>
        <end position="429"/>
    </location>
</feature>
<dbReference type="Pfam" id="PF07521">
    <property type="entry name" value="RMMBL"/>
    <property type="match status" value="1"/>
</dbReference>
<dbReference type="Gene3D" id="3.60.15.10">
    <property type="entry name" value="Ribonuclease Z/Hydroxyacylglutathione hydrolase-like"/>
    <property type="match status" value="1"/>
</dbReference>
<dbReference type="Gene3D" id="3.40.50.10890">
    <property type="match status" value="1"/>
</dbReference>
<dbReference type="OrthoDB" id="9803916at2"/>
<evidence type="ECO:0000259" key="3">
    <source>
        <dbReference type="SMART" id="SM01027"/>
    </source>
</evidence>
<dbReference type="InterPro" id="IPR001279">
    <property type="entry name" value="Metallo-B-lactamas"/>
</dbReference>
<dbReference type="EMBL" id="ATHJ01000064">
    <property type="protein sequence ID" value="EPR42585.1"/>
    <property type="molecule type" value="Genomic_DNA"/>
</dbReference>
<name>S7U0R8_DESML</name>
<reference evidence="4 5" key="1">
    <citation type="journal article" date="2013" name="Genome Announc.">
        <title>Draft genome sequences for three mercury-methylating, sulfate-reducing bacteria.</title>
        <authorList>
            <person name="Brown S.D."/>
            <person name="Hurt R.A.Jr."/>
            <person name="Gilmour C.C."/>
            <person name="Elias D.A."/>
        </authorList>
    </citation>
    <scope>NUCLEOTIDE SEQUENCE [LARGE SCALE GENOMIC DNA]</scope>
    <source>
        <strain evidence="4 5">DSM 2059</strain>
    </source>
</reference>
<keyword evidence="1" id="KW-0378">Hydrolase</keyword>
<comment type="caution">
    <text evidence="4">The sequence shown here is derived from an EMBL/GenBank/DDBJ whole genome shotgun (WGS) entry which is preliminary data.</text>
</comment>
<dbReference type="SUPFAM" id="SSF56281">
    <property type="entry name" value="Metallo-hydrolase/oxidoreductase"/>
    <property type="match status" value="1"/>
</dbReference>
<evidence type="ECO:0000313" key="4">
    <source>
        <dbReference type="EMBL" id="EPR42585.1"/>
    </source>
</evidence>
<organism evidence="4 5">
    <name type="scientific">Desulfococcus multivorans DSM 2059</name>
    <dbReference type="NCBI Taxonomy" id="1121405"/>
    <lineage>
        <taxon>Bacteria</taxon>
        <taxon>Pseudomonadati</taxon>
        <taxon>Thermodesulfobacteriota</taxon>
        <taxon>Desulfobacteria</taxon>
        <taxon>Desulfobacterales</taxon>
        <taxon>Desulfococcaceae</taxon>
        <taxon>Desulfococcus</taxon>
    </lineage>
</organism>
<evidence type="ECO:0000259" key="2">
    <source>
        <dbReference type="SMART" id="SM00849"/>
    </source>
</evidence>
<dbReference type="CDD" id="cd16295">
    <property type="entry name" value="TTHA0252-CPSF-like_MBL-fold"/>
    <property type="match status" value="1"/>
</dbReference>
<dbReference type="InterPro" id="IPR011108">
    <property type="entry name" value="RMMBL"/>
</dbReference>
<dbReference type="InterPro" id="IPR036866">
    <property type="entry name" value="RibonucZ/Hydroxyglut_hydro"/>
</dbReference>
<dbReference type="GO" id="GO:0016787">
    <property type="term" value="F:hydrolase activity"/>
    <property type="evidence" value="ECO:0007669"/>
    <property type="project" value="UniProtKB-KW"/>
</dbReference>
<evidence type="ECO:0000256" key="1">
    <source>
        <dbReference type="ARBA" id="ARBA00022801"/>
    </source>
</evidence>
<protein>
    <submittedName>
        <fullName evidence="4">Beta-Casp domain containing protein</fullName>
    </submittedName>
</protein>
<dbReference type="AlphaFoldDB" id="S7U0R8"/>
<dbReference type="PANTHER" id="PTHR11203:SF37">
    <property type="entry name" value="INTEGRATOR COMPLEX SUBUNIT 11"/>
    <property type="match status" value="1"/>
</dbReference>
<dbReference type="Pfam" id="PF10996">
    <property type="entry name" value="Beta-Casp"/>
    <property type="match status" value="1"/>
</dbReference>
<keyword evidence="5" id="KW-1185">Reference proteome</keyword>
<evidence type="ECO:0000313" key="5">
    <source>
        <dbReference type="Proteomes" id="UP000014977"/>
    </source>
</evidence>
<dbReference type="Proteomes" id="UP000014977">
    <property type="component" value="Unassembled WGS sequence"/>
</dbReference>
<accession>S7U0R8</accession>
<proteinExistence type="predicted"/>
<dbReference type="GO" id="GO:0004521">
    <property type="term" value="F:RNA endonuclease activity"/>
    <property type="evidence" value="ECO:0007669"/>
    <property type="project" value="TreeGrafter"/>
</dbReference>
<feature type="domain" description="Metallo-beta-lactamase" evidence="2">
    <location>
        <begin position="13"/>
        <end position="279"/>
    </location>
</feature>
<dbReference type="RefSeq" id="WP_020875957.1">
    <property type="nucleotide sequence ID" value="NZ_ATHJ01000064.1"/>
</dbReference>
<dbReference type="PANTHER" id="PTHR11203">
    <property type="entry name" value="CLEAVAGE AND POLYADENYLATION SPECIFICITY FACTOR FAMILY MEMBER"/>
    <property type="match status" value="1"/>
</dbReference>
<dbReference type="Pfam" id="PF00753">
    <property type="entry name" value="Lactamase_B"/>
    <property type="match status" value="1"/>
</dbReference>
<dbReference type="SMART" id="SM00849">
    <property type="entry name" value="Lactamase_B"/>
    <property type="match status" value="1"/>
</dbReference>
<dbReference type="InterPro" id="IPR050698">
    <property type="entry name" value="MBL"/>
</dbReference>
<dbReference type="STRING" id="897.B2D07_07730"/>
<dbReference type="InterPro" id="IPR022712">
    <property type="entry name" value="Beta_Casp"/>
</dbReference>